<gene>
    <name evidence="8" type="primary">ftsL</name>
    <name evidence="10" type="ORF">BOW53_02335</name>
</gene>
<name>A0A1T2LA10_9GAMM</name>
<evidence type="ECO:0000256" key="1">
    <source>
        <dbReference type="ARBA" id="ARBA00004401"/>
    </source>
</evidence>
<dbReference type="RefSeq" id="WP_078482476.1">
    <property type="nucleotide sequence ID" value="NZ_MPRL01000005.1"/>
</dbReference>
<dbReference type="InterPro" id="IPR011922">
    <property type="entry name" value="Cell_div_FtsL"/>
</dbReference>
<evidence type="ECO:0000256" key="3">
    <source>
        <dbReference type="ARBA" id="ARBA00022618"/>
    </source>
</evidence>
<keyword evidence="3 8" id="KW-0132">Cell division</keyword>
<keyword evidence="6 8" id="KW-0472">Membrane</keyword>
<comment type="similarity">
    <text evidence="8">Belongs to the FtsL family.</text>
</comment>
<dbReference type="GO" id="GO:0043093">
    <property type="term" value="P:FtsZ-dependent cytokinesis"/>
    <property type="evidence" value="ECO:0007669"/>
    <property type="project" value="UniProtKB-UniRule"/>
</dbReference>
<comment type="caution">
    <text evidence="10">The sequence shown here is derived from an EMBL/GenBank/DDBJ whole genome shotgun (WGS) entry which is preliminary data.</text>
</comment>
<keyword evidence="4 8" id="KW-0812">Transmembrane</keyword>
<comment type="function">
    <text evidence="8">Essential cell division protein. May link together the upstream cell division proteins, which are predominantly cytoplasmic, with the downstream cell division proteins, which are predominantly periplasmic.</text>
</comment>
<dbReference type="OrthoDB" id="5298556at2"/>
<dbReference type="Pfam" id="PF04999">
    <property type="entry name" value="FtsL"/>
    <property type="match status" value="1"/>
</dbReference>
<comment type="subunit">
    <text evidence="8">Part of a complex composed of FtsB, FtsL and FtsQ.</text>
</comment>
<evidence type="ECO:0000256" key="9">
    <source>
        <dbReference type="NCBIfam" id="TIGR02209"/>
    </source>
</evidence>
<evidence type="ECO:0000256" key="5">
    <source>
        <dbReference type="ARBA" id="ARBA00022989"/>
    </source>
</evidence>
<keyword evidence="2 8" id="KW-1003">Cell membrane</keyword>
<evidence type="ECO:0000256" key="6">
    <source>
        <dbReference type="ARBA" id="ARBA00023136"/>
    </source>
</evidence>
<dbReference type="AlphaFoldDB" id="A0A1T2LA10"/>
<dbReference type="PANTHER" id="PTHR37479:SF1">
    <property type="entry name" value="CELL DIVISION PROTEIN FTSL"/>
    <property type="match status" value="1"/>
</dbReference>
<dbReference type="GO" id="GO:0005886">
    <property type="term" value="C:plasma membrane"/>
    <property type="evidence" value="ECO:0007669"/>
    <property type="project" value="UniProtKB-SubCell"/>
</dbReference>
<reference evidence="10 11" key="1">
    <citation type="submission" date="2016-11" db="EMBL/GenBank/DDBJ databases">
        <title>Mixed transmission modes and dynamic genome evolution in an obligate animal-bacterial symbiosis.</title>
        <authorList>
            <person name="Russell S.L."/>
            <person name="Corbett-Detig R.B."/>
            <person name="Cavanaugh C.M."/>
        </authorList>
    </citation>
    <scope>NUCLEOTIDE SEQUENCE [LARGE SCALE GENOMIC DNA]</scope>
    <source>
        <strain evidence="10">Sveles-Q1</strain>
    </source>
</reference>
<dbReference type="EMBL" id="MPRL01000005">
    <property type="protein sequence ID" value="OOZ41852.1"/>
    <property type="molecule type" value="Genomic_DNA"/>
</dbReference>
<keyword evidence="11" id="KW-1185">Reference proteome</keyword>
<evidence type="ECO:0000256" key="2">
    <source>
        <dbReference type="ARBA" id="ARBA00022475"/>
    </source>
</evidence>
<keyword evidence="8" id="KW-0997">Cell inner membrane</keyword>
<evidence type="ECO:0000313" key="10">
    <source>
        <dbReference type="EMBL" id="OOZ41852.1"/>
    </source>
</evidence>
<evidence type="ECO:0000256" key="4">
    <source>
        <dbReference type="ARBA" id="ARBA00022692"/>
    </source>
</evidence>
<comment type="subcellular location">
    <subcellularLocation>
        <location evidence="8">Cell inner membrane</location>
        <topology evidence="8">Single-pass type II membrane protein</topology>
    </subcellularLocation>
    <subcellularLocation>
        <location evidence="1">Cell membrane</location>
        <topology evidence="1">Single-pass type II membrane protein</topology>
    </subcellularLocation>
    <text evidence="8">Localizes to the division septum where it forms a ring structure.</text>
</comment>
<keyword evidence="7 8" id="KW-0131">Cell cycle</keyword>
<evidence type="ECO:0000256" key="7">
    <source>
        <dbReference type="ARBA" id="ARBA00023306"/>
    </source>
</evidence>
<proteinExistence type="inferred from homology"/>
<evidence type="ECO:0000313" key="11">
    <source>
        <dbReference type="Proteomes" id="UP000191110"/>
    </source>
</evidence>
<dbReference type="Proteomes" id="UP000191110">
    <property type="component" value="Unassembled WGS sequence"/>
</dbReference>
<organism evidence="10 11">
    <name type="scientific">Solemya pervernicosa gill symbiont</name>
    <dbReference type="NCBI Taxonomy" id="642797"/>
    <lineage>
        <taxon>Bacteria</taxon>
        <taxon>Pseudomonadati</taxon>
        <taxon>Pseudomonadota</taxon>
        <taxon>Gammaproteobacteria</taxon>
        <taxon>sulfur-oxidizing symbionts</taxon>
    </lineage>
</organism>
<evidence type="ECO:0000256" key="8">
    <source>
        <dbReference type="HAMAP-Rule" id="MF_00910"/>
    </source>
</evidence>
<keyword evidence="5 8" id="KW-1133">Transmembrane helix</keyword>
<sequence length="89" mass="10076">MSGQLMAMAFLLPALFVSAIGVVYAKHETRKLFIELRSLQSERDVMDTEWGQLQLEQSTWSTHGRIERAAREKLGMKIPDTSEVVIVTP</sequence>
<dbReference type="NCBIfam" id="TIGR02209">
    <property type="entry name" value="ftsL_broad"/>
    <property type="match status" value="1"/>
</dbReference>
<dbReference type="HAMAP" id="MF_00910">
    <property type="entry name" value="FtsL"/>
    <property type="match status" value="1"/>
</dbReference>
<dbReference type="GO" id="GO:0032153">
    <property type="term" value="C:cell division site"/>
    <property type="evidence" value="ECO:0007669"/>
    <property type="project" value="UniProtKB-UniRule"/>
</dbReference>
<protein>
    <recommendedName>
        <fullName evidence="8 9">Cell division protein FtsL</fullName>
    </recommendedName>
</protein>
<dbReference type="PANTHER" id="PTHR37479">
    <property type="entry name" value="CELL DIVISION PROTEIN FTSL"/>
    <property type="match status" value="1"/>
</dbReference>
<accession>A0A1T2LA10</accession>